<feature type="signal peptide" evidence="1">
    <location>
        <begin position="1"/>
        <end position="24"/>
    </location>
</feature>
<proteinExistence type="predicted"/>
<name>A0ABN6E125_9BACT</name>
<dbReference type="RefSeq" id="WP_221249379.1">
    <property type="nucleotide sequence ID" value="NZ_AP024355.1"/>
</dbReference>
<dbReference type="Proteomes" id="UP001319827">
    <property type="component" value="Chromosome"/>
</dbReference>
<organism evidence="2 3">
    <name type="scientific">Desulfuromonas versatilis</name>
    <dbReference type="NCBI Taxonomy" id="2802975"/>
    <lineage>
        <taxon>Bacteria</taxon>
        <taxon>Pseudomonadati</taxon>
        <taxon>Thermodesulfobacteriota</taxon>
        <taxon>Desulfuromonadia</taxon>
        <taxon>Desulfuromonadales</taxon>
        <taxon>Desulfuromonadaceae</taxon>
        <taxon>Desulfuromonas</taxon>
    </lineage>
</organism>
<evidence type="ECO:0008006" key="4">
    <source>
        <dbReference type="Google" id="ProtNLM"/>
    </source>
</evidence>
<protein>
    <recommendedName>
        <fullName evidence="4">DUF3187 family protein</fullName>
    </recommendedName>
</protein>
<gene>
    <name evidence="2" type="ORF">DESUT3_30600</name>
</gene>
<dbReference type="InterPro" id="IPR021523">
    <property type="entry name" value="DUF3187"/>
</dbReference>
<accession>A0ABN6E125</accession>
<reference evidence="2 3" key="2">
    <citation type="journal article" date="2021" name="Int. J. Syst. Evol. Microbiol.">
        <title>Isolation and Polyphasic Characterization of Desulfuromonas versatilis sp. Nov., an Electrogenic Bacteria Capable of Versatile Metabolism Isolated from a Graphene Oxide-Reducing Enrichment Culture.</title>
        <authorList>
            <person name="Xie L."/>
            <person name="Yoshida N."/>
            <person name="Ishii S."/>
            <person name="Meng L."/>
        </authorList>
    </citation>
    <scope>NUCLEOTIDE SEQUENCE [LARGE SCALE GENOMIC DNA]</scope>
    <source>
        <strain evidence="2 3">NIT-T3</strain>
    </source>
</reference>
<evidence type="ECO:0000313" key="2">
    <source>
        <dbReference type="EMBL" id="BCR05991.1"/>
    </source>
</evidence>
<sequence>MTRLLHALCAALLCASLLPLPAFALELYPLGTSNQSPLVQLFGLPYPETSRVLDQGRFAAALTLDAASNFTESQTATEEIVLDGETYRYTLALRYGLGGRAELGLDIPYLSQSGGFLDGFIEDWHSTFSLPQGGRSEAEDDQLNFTYREAGVTAFSRTEAADGLGDIRLSGALQLTRQDWGSPATSALRLSLKLPTGDSDRLFGSGGYDLSLAISGQKLLSPGDGGLGLFGTLGAMAMSEGDVLGDKQRRVAGFANLGLAWAALDWLHLKLQLDGHTAFFGDSDLDEIAADSAQLVMGGTLALTDATGLDLAVVEDIVVDSAPDVVFHLALRHWF</sequence>
<reference evidence="2 3" key="1">
    <citation type="journal article" date="2016" name="C (Basel)">
        <title>Selective Growth of and Electricity Production by Marine Exoelectrogenic Bacteria in Self-Aggregated Hydrogel of Microbially Reduced Graphene Oxide.</title>
        <authorList>
            <person name="Yoshida N."/>
            <person name="Goto Y."/>
            <person name="Miyata Y."/>
        </authorList>
    </citation>
    <scope>NUCLEOTIDE SEQUENCE [LARGE SCALE GENOMIC DNA]</scope>
    <source>
        <strain evidence="2 3">NIT-T3</strain>
    </source>
</reference>
<evidence type="ECO:0000256" key="1">
    <source>
        <dbReference type="SAM" id="SignalP"/>
    </source>
</evidence>
<keyword evidence="3" id="KW-1185">Reference proteome</keyword>
<feature type="chain" id="PRO_5047125779" description="DUF3187 family protein" evidence="1">
    <location>
        <begin position="25"/>
        <end position="335"/>
    </location>
</feature>
<evidence type="ECO:0000313" key="3">
    <source>
        <dbReference type="Proteomes" id="UP001319827"/>
    </source>
</evidence>
<keyword evidence="1" id="KW-0732">Signal</keyword>
<dbReference type="EMBL" id="AP024355">
    <property type="protein sequence ID" value="BCR05991.1"/>
    <property type="molecule type" value="Genomic_DNA"/>
</dbReference>
<dbReference type="Pfam" id="PF11383">
    <property type="entry name" value="DUF3187"/>
    <property type="match status" value="1"/>
</dbReference>